<keyword evidence="6" id="KW-1185">Reference proteome</keyword>
<evidence type="ECO:0000256" key="3">
    <source>
        <dbReference type="ARBA" id="ARBA00023163"/>
    </source>
</evidence>
<reference evidence="6" key="1">
    <citation type="journal article" date="2019" name="Int. J. Syst. Evol. Microbiol.">
        <title>The Global Catalogue of Microorganisms (GCM) 10K type strain sequencing project: providing services to taxonomists for standard genome sequencing and annotation.</title>
        <authorList>
            <consortium name="The Broad Institute Genomics Platform"/>
            <consortium name="The Broad Institute Genome Sequencing Center for Infectious Disease"/>
            <person name="Wu L."/>
            <person name="Ma J."/>
        </authorList>
    </citation>
    <scope>NUCLEOTIDE SEQUENCE [LARGE SCALE GENOMIC DNA]</scope>
    <source>
        <strain evidence="6">ICMP 6774ER</strain>
    </source>
</reference>
<evidence type="ECO:0000259" key="4">
    <source>
        <dbReference type="PROSITE" id="PS51118"/>
    </source>
</evidence>
<evidence type="ECO:0000256" key="1">
    <source>
        <dbReference type="ARBA" id="ARBA00023015"/>
    </source>
</evidence>
<protein>
    <submittedName>
        <fullName evidence="5">Winged helix-turn-helix transcriptional regulator</fullName>
    </submittedName>
</protein>
<comment type="caution">
    <text evidence="5">The sequence shown here is derived from an EMBL/GenBank/DDBJ whole genome shotgun (WGS) entry which is preliminary data.</text>
</comment>
<dbReference type="PROSITE" id="PS51118">
    <property type="entry name" value="HTH_HXLR"/>
    <property type="match status" value="1"/>
</dbReference>
<evidence type="ECO:0000256" key="2">
    <source>
        <dbReference type="ARBA" id="ARBA00023125"/>
    </source>
</evidence>
<name>A0ABW4T1G4_9ACTN</name>
<dbReference type="Pfam" id="PF01638">
    <property type="entry name" value="HxlR"/>
    <property type="match status" value="1"/>
</dbReference>
<accession>A0ABW4T1G4</accession>
<dbReference type="InterPro" id="IPR036390">
    <property type="entry name" value="WH_DNA-bd_sf"/>
</dbReference>
<organism evidence="5 6">
    <name type="scientific">Nonomuraea mangrovi</name>
    <dbReference type="NCBI Taxonomy" id="2316207"/>
    <lineage>
        <taxon>Bacteria</taxon>
        <taxon>Bacillati</taxon>
        <taxon>Actinomycetota</taxon>
        <taxon>Actinomycetes</taxon>
        <taxon>Streptosporangiales</taxon>
        <taxon>Streptosporangiaceae</taxon>
        <taxon>Nonomuraea</taxon>
    </lineage>
</organism>
<keyword evidence="2" id="KW-0238">DNA-binding</keyword>
<dbReference type="PANTHER" id="PTHR33204:SF39">
    <property type="entry name" value="TRANSCRIPTIONAL REGULATORY PROTEIN"/>
    <property type="match status" value="1"/>
</dbReference>
<keyword evidence="1" id="KW-0805">Transcription regulation</keyword>
<evidence type="ECO:0000313" key="5">
    <source>
        <dbReference type="EMBL" id="MFD1935798.1"/>
    </source>
</evidence>
<evidence type="ECO:0000313" key="6">
    <source>
        <dbReference type="Proteomes" id="UP001597368"/>
    </source>
</evidence>
<dbReference type="Gene3D" id="1.10.10.10">
    <property type="entry name" value="Winged helix-like DNA-binding domain superfamily/Winged helix DNA-binding domain"/>
    <property type="match status" value="1"/>
</dbReference>
<gene>
    <name evidence="5" type="ORF">ACFSKW_30435</name>
</gene>
<keyword evidence="3" id="KW-0804">Transcription</keyword>
<proteinExistence type="predicted"/>
<dbReference type="RefSeq" id="WP_379575914.1">
    <property type="nucleotide sequence ID" value="NZ_JBHUFV010000047.1"/>
</dbReference>
<dbReference type="PANTHER" id="PTHR33204">
    <property type="entry name" value="TRANSCRIPTIONAL REGULATOR, MARR FAMILY"/>
    <property type="match status" value="1"/>
</dbReference>
<feature type="domain" description="HTH hxlR-type" evidence="4">
    <location>
        <begin position="11"/>
        <end position="109"/>
    </location>
</feature>
<dbReference type="Proteomes" id="UP001597368">
    <property type="component" value="Unassembled WGS sequence"/>
</dbReference>
<dbReference type="EMBL" id="JBHUFV010000047">
    <property type="protein sequence ID" value="MFD1935798.1"/>
    <property type="molecule type" value="Genomic_DNA"/>
</dbReference>
<dbReference type="InterPro" id="IPR036388">
    <property type="entry name" value="WH-like_DNA-bd_sf"/>
</dbReference>
<dbReference type="InterPro" id="IPR002577">
    <property type="entry name" value="HTH_HxlR"/>
</dbReference>
<dbReference type="SUPFAM" id="SSF46785">
    <property type="entry name" value="Winged helix' DNA-binding domain"/>
    <property type="match status" value="1"/>
</dbReference>
<sequence length="119" mass="13192">MDTGDAFDANCPTRLVLDRIGDKWSVLVLLSLAKGSMRFTELRDRIGGVTPKVLTQTLRAMEYDGLLTRKVYAEVPPKVEYTLTDLGHSLHQPVAAVARWAESNIGRILSSREAADHAR</sequence>